<evidence type="ECO:0000256" key="6">
    <source>
        <dbReference type="ARBA" id="ARBA00022692"/>
    </source>
</evidence>
<dbReference type="Proteomes" id="UP001632038">
    <property type="component" value="Unassembled WGS sequence"/>
</dbReference>
<feature type="domain" description="Leucine-rich repeat-containing N-terminal plant-type" evidence="15">
    <location>
        <begin position="29"/>
        <end position="70"/>
    </location>
</feature>
<feature type="chain" id="PRO_5044872212" description="Leucine-rich repeat-containing N-terminal plant-type domain-containing protein" evidence="14">
    <location>
        <begin position="26"/>
        <end position="1058"/>
    </location>
</feature>
<keyword evidence="11" id="KW-0675">Receptor</keyword>
<dbReference type="InterPro" id="IPR032675">
    <property type="entry name" value="LRR_dom_sf"/>
</dbReference>
<sequence length="1058" mass="117218">MTKLQFLHLSLLSLYCITHLPHSLSQCLHHQKSLLLGLKNTLTFNSSVSTKLVSWNQTTDCCTWGGIECDPFGHVISLQLDNEKISGGIDNSSYHLFSLGYLEKLNLANNSFDSTQIPNGLGNLTRLKYLNLSNAGFGGQIPDGISRLTSLRSLDLSTYFAGMDPLRLENPDLKMLVRNLSGLKELYLDSVNISARGPDWCKVISSSLPDLRILSLRYCYLSGPIDSSLSELRSLSVLQLDGNNLSSSVHSFFVSFSNLTTLSLSSCSLLGFFPKDIFHMPTLENLDLRYNKLLGGILPLFSRNGSLRTLQLSFTNFSGSLPDSIGNLAMLTTLDLSYCSFEGLIPQTVVNLTKLSYLDISSNNLTGPLPLFGLSNKNLTYIDAAYNSLTGSISSLHFEACPNLVYINLGYNFLSGEIPSSLFALPSLRQLQLPNNRFLGRIQELSNPSSSLLDTIDLTSNRLKGPVPKFFSELKQLKVLSLSFNGFNGTLKLETFRNPSLSRLELSYNDLTIDPTHATYPRSSLLPGVKELKLASCKLNTFPDISKQSTLVHLDLSFNQIHGKIPDWVWDIGNGSLTHVNLSYNVLSGFQEPFRFPRLSVLDLRSNRLEGNLPVPPLFSVYLDYSFNYFRGSIPNDFGNLITYVYFFSASNNNLTGKIPTSICNATFLKVLDLSNNALNGNIPPCLLNENINLGVLSLGRNNLSGEIPDTFSAGCGLETLDLNKNFLKGKIPRSLVNCTSLEVLNVGNNEIEDVFPCMLIETSLRVLILRSNRFCGGIRCSGAILGWKNLQIIDVSTNGFDGDISVLSFMRGMINADDHYNDKEMHDNHIRFVFLKLSGYYYQDSVTVTMKGFDTELVKILTVFTSIDFSGNKFYGKIPSRIGDLKSLYLLNLSHNALTGDIPGSIGDLKQLGSLDLSKNSLIGKIPVELASLNFLSFLNLSYNDLFGMIPKGPQFQTFSEGSYVGNVGLCGFPVNVSCNGNKDSDISASPTTYQKIEIEWDYVSAGLGFVVGLFSTVWLILFCSRWREIYFELVDNVILHVYLLVARVKRILFSDV</sequence>
<feature type="transmembrane region" description="Helical" evidence="13">
    <location>
        <begin position="1004"/>
        <end position="1025"/>
    </location>
</feature>
<keyword evidence="8" id="KW-0677">Repeat</keyword>
<evidence type="ECO:0000256" key="1">
    <source>
        <dbReference type="ARBA" id="ARBA00004162"/>
    </source>
</evidence>
<comment type="caution">
    <text evidence="16">The sequence shown here is derived from an EMBL/GenBank/DDBJ whole genome shotgun (WGS) entry which is preliminary data.</text>
</comment>
<dbReference type="AlphaFoldDB" id="A0ABD3ENU8"/>
<comment type="similarity">
    <text evidence="3">Belongs to the RLP family.</text>
</comment>
<evidence type="ECO:0000313" key="16">
    <source>
        <dbReference type="EMBL" id="KAL3654894.1"/>
    </source>
</evidence>
<evidence type="ECO:0000256" key="7">
    <source>
        <dbReference type="ARBA" id="ARBA00022729"/>
    </source>
</evidence>
<keyword evidence="17" id="KW-1185">Reference proteome</keyword>
<dbReference type="Gene3D" id="3.80.10.10">
    <property type="entry name" value="Ribonuclease Inhibitor"/>
    <property type="match status" value="6"/>
</dbReference>
<dbReference type="Pfam" id="PF13855">
    <property type="entry name" value="LRR_8"/>
    <property type="match status" value="5"/>
</dbReference>
<keyword evidence="9 13" id="KW-1133">Transmembrane helix</keyword>
<evidence type="ECO:0000256" key="4">
    <source>
        <dbReference type="ARBA" id="ARBA00022475"/>
    </source>
</evidence>
<evidence type="ECO:0000256" key="2">
    <source>
        <dbReference type="ARBA" id="ARBA00004479"/>
    </source>
</evidence>
<proteinExistence type="inferred from homology"/>
<dbReference type="FunFam" id="3.80.10.10:FF:000041">
    <property type="entry name" value="LRR receptor-like serine/threonine-protein kinase ERECTA"/>
    <property type="match status" value="2"/>
</dbReference>
<dbReference type="GO" id="GO:0051707">
    <property type="term" value="P:response to other organism"/>
    <property type="evidence" value="ECO:0007669"/>
    <property type="project" value="UniProtKB-ARBA"/>
</dbReference>
<keyword evidence="12" id="KW-0325">Glycoprotein</keyword>
<keyword evidence="4" id="KW-1003">Cell membrane</keyword>
<dbReference type="FunFam" id="3.80.10.10:FF:000213">
    <property type="entry name" value="Tyrosine-sulfated glycopeptide receptor 1"/>
    <property type="match status" value="1"/>
</dbReference>
<accession>A0ABD3ENU8</accession>
<evidence type="ECO:0000256" key="11">
    <source>
        <dbReference type="ARBA" id="ARBA00023170"/>
    </source>
</evidence>
<keyword evidence="5" id="KW-0433">Leucine-rich repeat</keyword>
<dbReference type="GO" id="GO:0006952">
    <property type="term" value="P:defense response"/>
    <property type="evidence" value="ECO:0007669"/>
    <property type="project" value="UniProtKB-ARBA"/>
</dbReference>
<reference evidence="17" key="1">
    <citation type="journal article" date="2024" name="IScience">
        <title>Strigolactones Initiate the Formation of Haustorium-like Structures in Castilleja.</title>
        <authorList>
            <person name="Buerger M."/>
            <person name="Peterson D."/>
            <person name="Chory J."/>
        </authorList>
    </citation>
    <scope>NUCLEOTIDE SEQUENCE [LARGE SCALE GENOMIC DNA]</scope>
</reference>
<feature type="signal peptide" evidence="14">
    <location>
        <begin position="1"/>
        <end position="25"/>
    </location>
</feature>
<evidence type="ECO:0000256" key="9">
    <source>
        <dbReference type="ARBA" id="ARBA00022989"/>
    </source>
</evidence>
<dbReference type="SUPFAM" id="SSF52058">
    <property type="entry name" value="L domain-like"/>
    <property type="match status" value="2"/>
</dbReference>
<protein>
    <recommendedName>
        <fullName evidence="15">Leucine-rich repeat-containing N-terminal plant-type domain-containing protein</fullName>
    </recommendedName>
</protein>
<dbReference type="SMART" id="SM00369">
    <property type="entry name" value="LRR_TYP"/>
    <property type="match status" value="8"/>
</dbReference>
<evidence type="ECO:0000259" key="15">
    <source>
        <dbReference type="Pfam" id="PF08263"/>
    </source>
</evidence>
<evidence type="ECO:0000256" key="14">
    <source>
        <dbReference type="SAM" id="SignalP"/>
    </source>
</evidence>
<evidence type="ECO:0000256" key="5">
    <source>
        <dbReference type="ARBA" id="ARBA00022614"/>
    </source>
</evidence>
<dbReference type="PANTHER" id="PTHR27000">
    <property type="entry name" value="LEUCINE-RICH REPEAT RECEPTOR-LIKE PROTEIN KINASE FAMILY PROTEIN-RELATED"/>
    <property type="match status" value="1"/>
</dbReference>
<dbReference type="SUPFAM" id="SSF52047">
    <property type="entry name" value="RNI-like"/>
    <property type="match status" value="1"/>
</dbReference>
<dbReference type="Pfam" id="PF00560">
    <property type="entry name" value="LRR_1"/>
    <property type="match status" value="4"/>
</dbReference>
<dbReference type="GO" id="GO:0005886">
    <property type="term" value="C:plasma membrane"/>
    <property type="evidence" value="ECO:0007669"/>
    <property type="project" value="UniProtKB-SubCell"/>
</dbReference>
<name>A0ABD3ENU8_9LAMI</name>
<evidence type="ECO:0000256" key="3">
    <source>
        <dbReference type="ARBA" id="ARBA00009592"/>
    </source>
</evidence>
<evidence type="ECO:0000256" key="12">
    <source>
        <dbReference type="ARBA" id="ARBA00023180"/>
    </source>
</evidence>
<organism evidence="16 17">
    <name type="scientific">Castilleja foliolosa</name>
    <dbReference type="NCBI Taxonomy" id="1961234"/>
    <lineage>
        <taxon>Eukaryota</taxon>
        <taxon>Viridiplantae</taxon>
        <taxon>Streptophyta</taxon>
        <taxon>Embryophyta</taxon>
        <taxon>Tracheophyta</taxon>
        <taxon>Spermatophyta</taxon>
        <taxon>Magnoliopsida</taxon>
        <taxon>eudicotyledons</taxon>
        <taxon>Gunneridae</taxon>
        <taxon>Pentapetalae</taxon>
        <taxon>asterids</taxon>
        <taxon>lamiids</taxon>
        <taxon>Lamiales</taxon>
        <taxon>Orobanchaceae</taxon>
        <taxon>Pedicularideae</taxon>
        <taxon>Castillejinae</taxon>
        <taxon>Castilleja</taxon>
    </lineage>
</organism>
<dbReference type="EMBL" id="JAVIJP010000002">
    <property type="protein sequence ID" value="KAL3654894.1"/>
    <property type="molecule type" value="Genomic_DNA"/>
</dbReference>
<dbReference type="InterPro" id="IPR001611">
    <property type="entry name" value="Leu-rich_rpt"/>
</dbReference>
<evidence type="ECO:0000256" key="8">
    <source>
        <dbReference type="ARBA" id="ARBA00022737"/>
    </source>
</evidence>
<comment type="subcellular location">
    <subcellularLocation>
        <location evidence="1">Cell membrane</location>
        <topology evidence="1">Single-pass membrane protein</topology>
    </subcellularLocation>
    <subcellularLocation>
        <location evidence="2">Membrane</location>
        <topology evidence="2">Single-pass type I membrane protein</topology>
    </subcellularLocation>
</comment>
<keyword evidence="10 13" id="KW-0472">Membrane</keyword>
<dbReference type="InterPro" id="IPR003591">
    <property type="entry name" value="Leu-rich_rpt_typical-subtyp"/>
</dbReference>
<dbReference type="PANTHER" id="PTHR27000:SF662">
    <property type="entry name" value="LEUCINE-RICH REPEAT (LRR) FAMILY PROTEIN"/>
    <property type="match status" value="1"/>
</dbReference>
<evidence type="ECO:0000256" key="10">
    <source>
        <dbReference type="ARBA" id="ARBA00023136"/>
    </source>
</evidence>
<gene>
    <name evidence="16" type="ORF">CASFOL_000680</name>
</gene>
<evidence type="ECO:0000256" key="13">
    <source>
        <dbReference type="SAM" id="Phobius"/>
    </source>
</evidence>
<dbReference type="InterPro" id="IPR013210">
    <property type="entry name" value="LRR_N_plant-typ"/>
</dbReference>
<keyword evidence="6 13" id="KW-0812">Transmembrane</keyword>
<keyword evidence="7 14" id="KW-0732">Signal</keyword>
<evidence type="ECO:0000313" key="17">
    <source>
        <dbReference type="Proteomes" id="UP001632038"/>
    </source>
</evidence>
<dbReference type="Pfam" id="PF08263">
    <property type="entry name" value="LRRNT_2"/>
    <property type="match status" value="1"/>
</dbReference>